<comment type="caution">
    <text evidence="2">The sequence shown here is derived from an EMBL/GenBank/DDBJ whole genome shotgun (WGS) entry which is preliminary data.</text>
</comment>
<dbReference type="InterPro" id="IPR053521">
    <property type="entry name" value="McjB-like"/>
</dbReference>
<evidence type="ECO:0000313" key="2">
    <source>
        <dbReference type="EMBL" id="MDQ0344449.1"/>
    </source>
</evidence>
<gene>
    <name evidence="2" type="ORF">J2S14_003292</name>
</gene>
<feature type="domain" description="Microcin J25-processing protein McjB C-terminal" evidence="1">
    <location>
        <begin position="62"/>
        <end position="143"/>
    </location>
</feature>
<dbReference type="Pfam" id="PF13471">
    <property type="entry name" value="Transglut_core3"/>
    <property type="match status" value="1"/>
</dbReference>
<reference evidence="2 3" key="1">
    <citation type="submission" date="2023-07" db="EMBL/GenBank/DDBJ databases">
        <title>Genomic Encyclopedia of Type Strains, Phase IV (KMG-IV): sequencing the most valuable type-strain genomes for metagenomic binning, comparative biology and taxonomic classification.</title>
        <authorList>
            <person name="Goeker M."/>
        </authorList>
    </citation>
    <scope>NUCLEOTIDE SEQUENCE [LARGE SCALE GENOMIC DNA]</scope>
    <source>
        <strain evidence="2 3">DSM 27848</strain>
    </source>
</reference>
<accession>A0ABU0D7S3</accession>
<protein>
    <recommendedName>
        <fullName evidence="1">Microcin J25-processing protein McjB C-terminal domain-containing protein</fullName>
    </recommendedName>
</protein>
<evidence type="ECO:0000313" key="3">
    <source>
        <dbReference type="Proteomes" id="UP001232343"/>
    </source>
</evidence>
<proteinExistence type="predicted"/>
<dbReference type="InterPro" id="IPR032708">
    <property type="entry name" value="McjB_C"/>
</dbReference>
<dbReference type="EMBL" id="JAUSUO010000009">
    <property type="protein sequence ID" value="MDQ0344449.1"/>
    <property type="molecule type" value="Genomic_DNA"/>
</dbReference>
<dbReference type="NCBIfam" id="NF033537">
    <property type="entry name" value="lasso_biosyn_B2"/>
    <property type="match status" value="1"/>
</dbReference>
<dbReference type="Proteomes" id="UP001232343">
    <property type="component" value="Unassembled WGS sequence"/>
</dbReference>
<dbReference type="RefSeq" id="WP_244682708.1">
    <property type="nucleotide sequence ID" value="NZ_JALIRM010000012.1"/>
</dbReference>
<keyword evidence="3" id="KW-1185">Reference proteome</keyword>
<organism evidence="2 3">
    <name type="scientific">Lederbergia wuyishanensis</name>
    <dbReference type="NCBI Taxonomy" id="1347903"/>
    <lineage>
        <taxon>Bacteria</taxon>
        <taxon>Bacillati</taxon>
        <taxon>Bacillota</taxon>
        <taxon>Bacilli</taxon>
        <taxon>Bacillales</taxon>
        <taxon>Bacillaceae</taxon>
        <taxon>Lederbergia</taxon>
    </lineage>
</organism>
<name>A0ABU0D7S3_9BACI</name>
<sequence length="151" mass="17128">MKAFTKLVTFLKLKPATLLLLIEAFFFLGWARILKKLPFNKIAPSLGEHMKETSQFLIEGNNKSIKNISNAIHIASKYTFWESQCLVKAIAGMKMLERRGIDSTLYLGTGRDNDGKMIAHAWLRSGPLYISGAEGMEQFTIVSMFAKRIRR</sequence>
<evidence type="ECO:0000259" key="1">
    <source>
        <dbReference type="Pfam" id="PF13471"/>
    </source>
</evidence>